<evidence type="ECO:0000313" key="2">
    <source>
        <dbReference type="Proteomes" id="UP001557470"/>
    </source>
</evidence>
<accession>A0ABD0W2Y1</accession>
<protein>
    <submittedName>
        <fullName evidence="1">Uncharacterized protein</fullName>
    </submittedName>
</protein>
<dbReference type="AlphaFoldDB" id="A0ABD0W2Y1"/>
<sequence length="99" mass="10944">MNEIMQAGREKPALASSVVTESVGEEDKILGTKESCTHGVIKKVNFQLKDIGFEEILSDSWILSSKSLITIGRRFGQFGKPIRTERSESTVDLRGTICL</sequence>
<proteinExistence type="predicted"/>
<name>A0ABD0W2Y1_UMBPY</name>
<evidence type="ECO:0000313" key="1">
    <source>
        <dbReference type="EMBL" id="KAL0965327.1"/>
    </source>
</evidence>
<comment type="caution">
    <text evidence="1">The sequence shown here is derived from an EMBL/GenBank/DDBJ whole genome shotgun (WGS) entry which is preliminary data.</text>
</comment>
<keyword evidence="2" id="KW-1185">Reference proteome</keyword>
<organism evidence="1 2">
    <name type="scientific">Umbra pygmaea</name>
    <name type="common">Eastern mudminnow</name>
    <dbReference type="NCBI Taxonomy" id="75934"/>
    <lineage>
        <taxon>Eukaryota</taxon>
        <taxon>Metazoa</taxon>
        <taxon>Chordata</taxon>
        <taxon>Craniata</taxon>
        <taxon>Vertebrata</taxon>
        <taxon>Euteleostomi</taxon>
        <taxon>Actinopterygii</taxon>
        <taxon>Neopterygii</taxon>
        <taxon>Teleostei</taxon>
        <taxon>Protacanthopterygii</taxon>
        <taxon>Esociformes</taxon>
        <taxon>Umbridae</taxon>
        <taxon>Umbra</taxon>
    </lineage>
</organism>
<gene>
    <name evidence="1" type="ORF">UPYG_G00279810</name>
</gene>
<dbReference type="EMBL" id="JAGEUA010000009">
    <property type="protein sequence ID" value="KAL0965327.1"/>
    <property type="molecule type" value="Genomic_DNA"/>
</dbReference>
<dbReference type="Proteomes" id="UP001557470">
    <property type="component" value="Unassembled WGS sequence"/>
</dbReference>
<reference evidence="1 2" key="1">
    <citation type="submission" date="2024-06" db="EMBL/GenBank/DDBJ databases">
        <authorList>
            <person name="Pan Q."/>
            <person name="Wen M."/>
            <person name="Jouanno E."/>
            <person name="Zahm M."/>
            <person name="Klopp C."/>
            <person name="Cabau C."/>
            <person name="Louis A."/>
            <person name="Berthelot C."/>
            <person name="Parey E."/>
            <person name="Roest Crollius H."/>
            <person name="Montfort J."/>
            <person name="Robinson-Rechavi M."/>
            <person name="Bouchez O."/>
            <person name="Lampietro C."/>
            <person name="Lopez Roques C."/>
            <person name="Donnadieu C."/>
            <person name="Postlethwait J."/>
            <person name="Bobe J."/>
            <person name="Verreycken H."/>
            <person name="Guiguen Y."/>
        </authorList>
    </citation>
    <scope>NUCLEOTIDE SEQUENCE [LARGE SCALE GENOMIC DNA]</scope>
    <source>
        <strain evidence="1">Up_M1</strain>
        <tissue evidence="1">Testis</tissue>
    </source>
</reference>